<dbReference type="Pfam" id="PF14384">
    <property type="entry name" value="BrnA_antitoxin"/>
    <property type="match status" value="1"/>
</dbReference>
<dbReference type="AlphaFoldDB" id="A0A6A7Y2T3"/>
<dbReference type="RefSeq" id="WP_153479835.1">
    <property type="nucleotide sequence ID" value="NZ_VWNA01000001.1"/>
</dbReference>
<evidence type="ECO:0000256" key="1">
    <source>
        <dbReference type="SAM" id="MobiDB-lite"/>
    </source>
</evidence>
<protein>
    <submittedName>
        <fullName evidence="2">BrnA antitoxin family protein</fullName>
    </submittedName>
</protein>
<evidence type="ECO:0000313" key="3">
    <source>
        <dbReference type="Proteomes" id="UP000332515"/>
    </source>
</evidence>
<dbReference type="EMBL" id="VWNA01000001">
    <property type="protein sequence ID" value="MQT12588.1"/>
    <property type="molecule type" value="Genomic_DNA"/>
</dbReference>
<organism evidence="2 3">
    <name type="scientific">Segnochrobactrum spirostomi</name>
    <dbReference type="NCBI Taxonomy" id="2608987"/>
    <lineage>
        <taxon>Bacteria</taxon>
        <taxon>Pseudomonadati</taxon>
        <taxon>Pseudomonadota</taxon>
        <taxon>Alphaproteobacteria</taxon>
        <taxon>Hyphomicrobiales</taxon>
        <taxon>Segnochrobactraceae</taxon>
        <taxon>Segnochrobactrum</taxon>
    </lineage>
</organism>
<evidence type="ECO:0000313" key="2">
    <source>
        <dbReference type="EMBL" id="MQT12588.1"/>
    </source>
</evidence>
<reference evidence="2 3" key="1">
    <citation type="submission" date="2019-09" db="EMBL/GenBank/DDBJ databases">
        <title>Segnochrobactrum spirostomi gen. nov., sp. nov., isolated from the ciliate Spirostomum cf. yagiui and description of a novel family, Segnochrobactraceae fam. nov. within the order Rhizobiales of the class Alphaproteobacteria.</title>
        <authorList>
            <person name="Akter S."/>
            <person name="Shazib S.U.A."/>
            <person name="Shin M.K."/>
        </authorList>
    </citation>
    <scope>NUCLEOTIDE SEQUENCE [LARGE SCALE GENOMIC DNA]</scope>
    <source>
        <strain evidence="2 3">Sp-1</strain>
    </source>
</reference>
<proteinExistence type="predicted"/>
<keyword evidence="3" id="KW-1185">Reference proteome</keyword>
<feature type="region of interest" description="Disordered" evidence="1">
    <location>
        <begin position="1"/>
        <end position="29"/>
    </location>
</feature>
<comment type="caution">
    <text evidence="2">The sequence shown here is derived from an EMBL/GenBank/DDBJ whole genome shotgun (WGS) entry which is preliminary data.</text>
</comment>
<dbReference type="Proteomes" id="UP000332515">
    <property type="component" value="Unassembled WGS sequence"/>
</dbReference>
<dbReference type="InterPro" id="IPR025528">
    <property type="entry name" value="BrnA_antitoxin"/>
</dbReference>
<gene>
    <name evidence="2" type="ORF">F0357_07955</name>
</gene>
<accession>A0A6A7Y2T3</accession>
<name>A0A6A7Y2T3_9HYPH</name>
<sequence length="109" mass="12334">MTKRKLLTEFQPGRGYGENDWKAVESPELTDEELATARPFAEAFPEIAAKMRQRRGPARKPKKQHISIRLDTSVIEAFKSEGPGWQARINATLVDEVARRSAKARKKAD</sequence>